<comment type="subunit">
    <text evidence="2">Monomer.</text>
</comment>
<dbReference type="GO" id="GO:0016788">
    <property type="term" value="F:hydrolase activity, acting on ester bonds"/>
    <property type="evidence" value="ECO:0007669"/>
    <property type="project" value="TreeGrafter"/>
</dbReference>
<evidence type="ECO:0000256" key="1">
    <source>
        <dbReference type="ARBA" id="ARBA00004123"/>
    </source>
</evidence>
<dbReference type="GO" id="GO:0005634">
    <property type="term" value="C:nucleus"/>
    <property type="evidence" value="ECO:0007669"/>
    <property type="project" value="UniProtKB-SubCell"/>
</dbReference>
<reference evidence="9" key="1">
    <citation type="submission" date="2025-08" db="UniProtKB">
        <authorList>
            <consortium name="RefSeq"/>
        </authorList>
    </citation>
    <scope>IDENTIFICATION</scope>
    <source>
        <tissue evidence="9">Entire body</tissue>
    </source>
</reference>
<accession>A0A7F5RND9</accession>
<gene>
    <name evidence="9" type="primary">LOC108745268</name>
</gene>
<keyword evidence="6" id="KW-0539">Nucleus</keyword>
<keyword evidence="3" id="KW-0479">Metal-binding</keyword>
<name>A0A7F5RND9_AGRPL</name>
<evidence type="ECO:0000313" key="9">
    <source>
        <dbReference type="RefSeq" id="XP_025837345.1"/>
    </source>
</evidence>
<keyword evidence="8" id="KW-1185">Reference proteome</keyword>
<evidence type="ECO:0000256" key="6">
    <source>
        <dbReference type="ARBA" id="ARBA00023242"/>
    </source>
</evidence>
<dbReference type="AlphaFoldDB" id="A0A7F5RND9"/>
<comment type="subcellular location">
    <subcellularLocation>
        <location evidence="1">Nucleus</location>
    </subcellularLocation>
</comment>
<dbReference type="CDD" id="cd17298">
    <property type="entry name" value="DUF1907"/>
    <property type="match status" value="1"/>
</dbReference>
<dbReference type="OrthoDB" id="5119241at2759"/>
<evidence type="ECO:0000256" key="2">
    <source>
        <dbReference type="ARBA" id="ARBA00011245"/>
    </source>
</evidence>
<dbReference type="PANTHER" id="PTHR13204">
    <property type="entry name" value="PTD012 PROTEIN"/>
    <property type="match status" value="1"/>
</dbReference>
<keyword evidence="5" id="KW-0862">Zinc</keyword>
<evidence type="ECO:0000256" key="5">
    <source>
        <dbReference type="ARBA" id="ARBA00022833"/>
    </source>
</evidence>
<evidence type="ECO:0000259" key="7">
    <source>
        <dbReference type="SMART" id="SM01168"/>
    </source>
</evidence>
<dbReference type="InterPro" id="IPR015021">
    <property type="entry name" value="C11orf54_DUF1907"/>
</dbReference>
<evidence type="ECO:0000256" key="4">
    <source>
        <dbReference type="ARBA" id="ARBA00022801"/>
    </source>
</evidence>
<dbReference type="GO" id="GO:0008270">
    <property type="term" value="F:zinc ion binding"/>
    <property type="evidence" value="ECO:0007669"/>
    <property type="project" value="TreeGrafter"/>
</dbReference>
<dbReference type="Proteomes" id="UP000192223">
    <property type="component" value="Unplaced"/>
</dbReference>
<sequence>MLINAVSKIFHVSCTEKHIFSVIVKSFSKQDRLFKNSSLKYQSKYLSLCLLSVVRPENVLPFRSMALNANDLKVEYKPLYKPPLQELADVLNQNLTYNFAEVHAEVVDCPDLRKEPFTLASEGLGGNPRVVEIGGVPYLAPIAQLNKVYDLKDIERFSGLKSAFIVGAGAGPHPYAGVNCEGIINMNVKDGKVEQQTRISKVVPSDGSQVQEILPNSETRIALLANLFYSEGKPGKVLKVHVKKRIGSDDFVTSIRETLAKRYFDDKIIGLGGTFLLKEGKAKQHVMPAFSKTPLNSGKDIDNWLKFYNMSAPLIAVGTLETGDPGLDLRVQHFHSFSHHGEAGHYHIDTTPETVEYLGFFNIGEYVYRVDAPAVSHSFGRD</sequence>
<proteinExistence type="predicted"/>
<dbReference type="FunCoup" id="A0A7F5RND9">
    <property type="interactions" value="298"/>
</dbReference>
<dbReference type="PANTHER" id="PTHR13204:SF1">
    <property type="entry name" value="ESTER HYDROLASE C11ORF54"/>
    <property type="match status" value="1"/>
</dbReference>
<dbReference type="RefSeq" id="XP_025837345.1">
    <property type="nucleotide sequence ID" value="XM_025981560.1"/>
</dbReference>
<dbReference type="SUPFAM" id="SSF117856">
    <property type="entry name" value="AF0104/ALDC/Ptd012-like"/>
    <property type="match status" value="1"/>
</dbReference>
<feature type="domain" description="DUF1907" evidence="7">
    <location>
        <begin position="90"/>
        <end position="370"/>
    </location>
</feature>
<keyword evidence="4 9" id="KW-0378">Hydrolase</keyword>
<protein>
    <submittedName>
        <fullName evidence="9">Ester hydrolase C11orf54 homolog isoform X1</fullName>
    </submittedName>
</protein>
<evidence type="ECO:0000313" key="8">
    <source>
        <dbReference type="Proteomes" id="UP000192223"/>
    </source>
</evidence>
<dbReference type="SMART" id="SM01168">
    <property type="entry name" value="DUF1907"/>
    <property type="match status" value="1"/>
</dbReference>
<dbReference type="InParanoid" id="A0A7F5RND9"/>
<evidence type="ECO:0000256" key="3">
    <source>
        <dbReference type="ARBA" id="ARBA00022723"/>
    </source>
</evidence>
<dbReference type="GeneID" id="108745268"/>
<organism evidence="8 9">
    <name type="scientific">Agrilus planipennis</name>
    <name type="common">Emerald ash borer</name>
    <name type="synonym">Agrilus marcopoli</name>
    <dbReference type="NCBI Taxonomy" id="224129"/>
    <lineage>
        <taxon>Eukaryota</taxon>
        <taxon>Metazoa</taxon>
        <taxon>Ecdysozoa</taxon>
        <taxon>Arthropoda</taxon>
        <taxon>Hexapoda</taxon>
        <taxon>Insecta</taxon>
        <taxon>Pterygota</taxon>
        <taxon>Neoptera</taxon>
        <taxon>Endopterygota</taxon>
        <taxon>Coleoptera</taxon>
        <taxon>Polyphaga</taxon>
        <taxon>Elateriformia</taxon>
        <taxon>Buprestoidea</taxon>
        <taxon>Buprestidae</taxon>
        <taxon>Agrilinae</taxon>
        <taxon>Agrilus</taxon>
    </lineage>
</organism>
<dbReference type="Pfam" id="PF08925">
    <property type="entry name" value="DUF1907"/>
    <property type="match status" value="1"/>
</dbReference>